<dbReference type="InterPro" id="IPR037448">
    <property type="entry name" value="Zig-8"/>
</dbReference>
<dbReference type="SMART" id="SM00408">
    <property type="entry name" value="IGc2"/>
    <property type="match status" value="2"/>
</dbReference>
<accession>A0ABM0ZVT2</accession>
<keyword evidence="2" id="KW-1185">Reference proteome</keyword>
<dbReference type="SMART" id="SM00409">
    <property type="entry name" value="IG"/>
    <property type="match status" value="2"/>
</dbReference>
<dbReference type="Gene3D" id="2.60.40.10">
    <property type="entry name" value="Immunoglobulins"/>
    <property type="match status" value="2"/>
</dbReference>
<dbReference type="InterPro" id="IPR003599">
    <property type="entry name" value="Ig_sub"/>
</dbReference>
<dbReference type="InterPro" id="IPR003598">
    <property type="entry name" value="Ig_sub2"/>
</dbReference>
<dbReference type="RefSeq" id="XP_012935571.1">
    <property type="nucleotide sequence ID" value="XM_013080117.2"/>
</dbReference>
<dbReference type="PANTHER" id="PTHR23279">
    <property type="entry name" value="DEFECTIVE PROBOSCIS EXTENSION RESPONSE DPR -RELATED"/>
    <property type="match status" value="1"/>
</dbReference>
<organism evidence="2 3">
    <name type="scientific">Aplysia californica</name>
    <name type="common">California sea hare</name>
    <dbReference type="NCBI Taxonomy" id="6500"/>
    <lineage>
        <taxon>Eukaryota</taxon>
        <taxon>Metazoa</taxon>
        <taxon>Spiralia</taxon>
        <taxon>Lophotrochozoa</taxon>
        <taxon>Mollusca</taxon>
        <taxon>Gastropoda</taxon>
        <taxon>Heterobranchia</taxon>
        <taxon>Euthyneura</taxon>
        <taxon>Tectipleura</taxon>
        <taxon>Aplysiida</taxon>
        <taxon>Aplysioidea</taxon>
        <taxon>Aplysiidae</taxon>
        <taxon>Aplysia</taxon>
    </lineage>
</organism>
<dbReference type="InterPro" id="IPR007110">
    <property type="entry name" value="Ig-like_dom"/>
</dbReference>
<dbReference type="PANTHER" id="PTHR23279:SF36">
    <property type="entry name" value="DEFECTIVE PROBOSCIS EXTENSION RESPONSE 9, ISOFORM A"/>
    <property type="match status" value="1"/>
</dbReference>
<sequence>MAILPCSVKHLGKRQVAWRRLETDEFLTIGKMVWSKDPRIVLEHKAHRADITSWDILLRNAKDEDAGYYECQVTSSEHLIWTLQLIVLDERFLTQAEEFVTAGLPIRLACNTSLGNRTIPRSRLEWYKDGVNIQSNKHILLTRYQFETDRMYVSELLIDNARLSDSGLYLCRLKDHDLFVAKIYVLPDSKINGPKQERDDRSKIYGVDTLQQENHANRHVCSTTSLVVCFLFAILAAQQALLQGANHNERRGSIGRSWEGI</sequence>
<dbReference type="InterPro" id="IPR013783">
    <property type="entry name" value="Ig-like_fold"/>
</dbReference>
<dbReference type="PROSITE" id="PS50835">
    <property type="entry name" value="IG_LIKE"/>
    <property type="match status" value="2"/>
</dbReference>
<feature type="domain" description="Ig-like" evidence="1">
    <location>
        <begin position="89"/>
        <end position="181"/>
    </location>
</feature>
<gene>
    <name evidence="3" type="primary">LOC101847414</name>
</gene>
<reference evidence="3" key="1">
    <citation type="submission" date="2025-08" db="UniProtKB">
        <authorList>
            <consortium name="RefSeq"/>
        </authorList>
    </citation>
    <scope>IDENTIFICATION</scope>
</reference>
<name>A0ABM0ZVT2_APLCA</name>
<dbReference type="InterPro" id="IPR013151">
    <property type="entry name" value="Immunoglobulin_dom"/>
</dbReference>
<evidence type="ECO:0000313" key="3">
    <source>
        <dbReference type="RefSeq" id="XP_012935571.1"/>
    </source>
</evidence>
<proteinExistence type="predicted"/>
<feature type="domain" description="Ig-like" evidence="1">
    <location>
        <begin position="1"/>
        <end position="76"/>
    </location>
</feature>
<dbReference type="Pfam" id="PF00047">
    <property type="entry name" value="ig"/>
    <property type="match status" value="1"/>
</dbReference>
<dbReference type="Proteomes" id="UP000694888">
    <property type="component" value="Unplaced"/>
</dbReference>
<evidence type="ECO:0000313" key="2">
    <source>
        <dbReference type="Proteomes" id="UP000694888"/>
    </source>
</evidence>
<dbReference type="SUPFAM" id="SSF48726">
    <property type="entry name" value="Immunoglobulin"/>
    <property type="match status" value="2"/>
</dbReference>
<evidence type="ECO:0000259" key="1">
    <source>
        <dbReference type="PROSITE" id="PS50835"/>
    </source>
</evidence>
<protein>
    <submittedName>
        <fullName evidence="3">Zwei Ig domain protein zig-8 isoform X2</fullName>
    </submittedName>
</protein>
<dbReference type="GeneID" id="101847414"/>
<dbReference type="InterPro" id="IPR036179">
    <property type="entry name" value="Ig-like_dom_sf"/>
</dbReference>